<accession>A0A542DKA3</accession>
<reference evidence="3 4" key="1">
    <citation type="submission" date="2019-06" db="EMBL/GenBank/DDBJ databases">
        <title>Sequencing the genomes of 1000 actinobacteria strains.</title>
        <authorList>
            <person name="Klenk H.-P."/>
        </authorList>
    </citation>
    <scope>NUCLEOTIDE SEQUENCE [LARGE SCALE GENOMIC DNA]</scope>
    <source>
        <strain evidence="3 4">DSM 45679</strain>
    </source>
</reference>
<sequence length="104" mass="10171">MSDGCGAPAQTATPSDVDTGGQVVVAGKVTGAAGPLGGAYVRLLNADGDFAGEVQASAEGDFRFYAAPGTWTVRALHASGNGEASVTAEGAGLHQVEIPVARAA</sequence>
<proteinExistence type="predicted"/>
<dbReference type="SUPFAM" id="SSF49464">
    <property type="entry name" value="Carboxypeptidase regulatory domain-like"/>
    <property type="match status" value="1"/>
</dbReference>
<dbReference type="AlphaFoldDB" id="A0A542DKA3"/>
<evidence type="ECO:0000256" key="1">
    <source>
        <dbReference type="ARBA" id="ARBA00022499"/>
    </source>
</evidence>
<dbReference type="InterPro" id="IPR010814">
    <property type="entry name" value="DUF1416"/>
</dbReference>
<gene>
    <name evidence="3" type="ORF">FB471_3290</name>
</gene>
<comment type="caution">
    <text evidence="3">The sequence shown here is derived from an EMBL/GenBank/DDBJ whole genome shotgun (WGS) entry which is preliminary data.</text>
</comment>
<evidence type="ECO:0000313" key="4">
    <source>
        <dbReference type="Proteomes" id="UP000320876"/>
    </source>
</evidence>
<dbReference type="Proteomes" id="UP000320876">
    <property type="component" value="Unassembled WGS sequence"/>
</dbReference>
<dbReference type="OrthoDB" id="3729294at2"/>
<dbReference type="Pfam" id="PF07210">
    <property type="entry name" value="DUF1416"/>
    <property type="match status" value="1"/>
</dbReference>
<name>A0A542DKA3_AMYCI</name>
<organism evidence="3 4">
    <name type="scientific">Amycolatopsis cihanbeyliensis</name>
    <dbReference type="NCBI Taxonomy" id="1128664"/>
    <lineage>
        <taxon>Bacteria</taxon>
        <taxon>Bacillati</taxon>
        <taxon>Actinomycetota</taxon>
        <taxon>Actinomycetes</taxon>
        <taxon>Pseudonocardiales</taxon>
        <taxon>Pseudonocardiaceae</taxon>
        <taxon>Amycolatopsis</taxon>
    </lineage>
</organism>
<evidence type="ECO:0000313" key="3">
    <source>
        <dbReference type="EMBL" id="TQJ03528.1"/>
    </source>
</evidence>
<keyword evidence="4" id="KW-1185">Reference proteome</keyword>
<keyword evidence="1" id="KW-1017">Isopeptide bond</keyword>
<dbReference type="InterPro" id="IPR008969">
    <property type="entry name" value="CarboxyPept-like_regulatory"/>
</dbReference>
<protein>
    <submittedName>
        <fullName evidence="3">Uncharacterized protein DUF1416</fullName>
    </submittedName>
</protein>
<dbReference type="RefSeq" id="WP_141999312.1">
    <property type="nucleotide sequence ID" value="NZ_VFML01000001.1"/>
</dbReference>
<evidence type="ECO:0000256" key="2">
    <source>
        <dbReference type="ARBA" id="ARBA00022843"/>
    </source>
</evidence>
<dbReference type="EMBL" id="VFML01000001">
    <property type="protein sequence ID" value="TQJ03528.1"/>
    <property type="molecule type" value="Genomic_DNA"/>
</dbReference>
<keyword evidence="2" id="KW-0832">Ubl conjugation</keyword>